<dbReference type="Proteomes" id="UP000219331">
    <property type="component" value="Unassembled WGS sequence"/>
</dbReference>
<dbReference type="InterPro" id="IPR027417">
    <property type="entry name" value="P-loop_NTPase"/>
</dbReference>
<keyword evidence="4 10" id="KW-0547">Nucleotide-binding</keyword>
<dbReference type="PANTHER" id="PTHR30195:SF15">
    <property type="entry name" value="TYPE I RESTRICTION ENZYME HINDI ENDONUCLEASE SUBUNIT"/>
    <property type="match status" value="1"/>
</dbReference>
<feature type="domain" description="Helicase ATP-binding" evidence="11">
    <location>
        <begin position="269"/>
        <end position="444"/>
    </location>
</feature>
<dbReference type="GO" id="GO:0009307">
    <property type="term" value="P:DNA restriction-modification system"/>
    <property type="evidence" value="ECO:0007669"/>
    <property type="project" value="UniProtKB-KW"/>
</dbReference>
<evidence type="ECO:0000313" key="13">
    <source>
        <dbReference type="Proteomes" id="UP000219331"/>
    </source>
</evidence>
<dbReference type="RefSeq" id="WP_097176385.1">
    <property type="nucleotide sequence ID" value="NZ_OBML01000013.1"/>
</dbReference>
<dbReference type="InterPro" id="IPR014001">
    <property type="entry name" value="Helicase_ATP-bd"/>
</dbReference>
<dbReference type="InterPro" id="IPR004473">
    <property type="entry name" value="Restrct_endonuc_typeI_HsdR"/>
</dbReference>
<dbReference type="PANTHER" id="PTHR30195">
    <property type="entry name" value="TYPE I SITE-SPECIFIC DEOXYRIBONUCLEASE PROTEIN SUBUNIT M AND R"/>
    <property type="match status" value="1"/>
</dbReference>
<protein>
    <recommendedName>
        <fullName evidence="10">Type I restriction enzyme endonuclease subunit</fullName>
        <shortName evidence="10">R protein</shortName>
        <ecNumber evidence="10">3.1.21.3</ecNumber>
    </recommendedName>
</protein>
<evidence type="ECO:0000256" key="5">
    <source>
        <dbReference type="ARBA" id="ARBA00022747"/>
    </source>
</evidence>
<keyword evidence="13" id="KW-1185">Reference proteome</keyword>
<dbReference type="CDD" id="cd18030">
    <property type="entry name" value="DEXHc_RE_I_HsdR"/>
    <property type="match status" value="1"/>
</dbReference>
<evidence type="ECO:0000259" key="11">
    <source>
        <dbReference type="PROSITE" id="PS51192"/>
    </source>
</evidence>
<reference evidence="12 13" key="1">
    <citation type="submission" date="2017-08" db="EMBL/GenBank/DDBJ databases">
        <authorList>
            <person name="de Groot N.N."/>
        </authorList>
    </citation>
    <scope>NUCLEOTIDE SEQUENCE [LARGE SCALE GENOMIC DNA]</scope>
    <source>
        <strain evidence="12 13">USBA 352</strain>
    </source>
</reference>
<accession>A0A285TNN9</accession>
<dbReference type="InterPro" id="IPR055180">
    <property type="entry name" value="HsdR_RecA-like_helicase_dom_2"/>
</dbReference>
<dbReference type="AlphaFoldDB" id="A0A285TNN9"/>
<dbReference type="Pfam" id="PF04313">
    <property type="entry name" value="HSDR_N"/>
    <property type="match status" value="1"/>
</dbReference>
<dbReference type="InterPro" id="IPR040980">
    <property type="entry name" value="SWI2_SNF2"/>
</dbReference>
<evidence type="ECO:0000256" key="4">
    <source>
        <dbReference type="ARBA" id="ARBA00022741"/>
    </source>
</evidence>
<evidence type="ECO:0000256" key="6">
    <source>
        <dbReference type="ARBA" id="ARBA00022759"/>
    </source>
</evidence>
<evidence type="ECO:0000256" key="2">
    <source>
        <dbReference type="ARBA" id="ARBA00008598"/>
    </source>
</evidence>
<dbReference type="CDD" id="cd18800">
    <property type="entry name" value="SF2_C_EcoR124I-like"/>
    <property type="match status" value="1"/>
</dbReference>
<keyword evidence="5 10" id="KW-0680">Restriction system</keyword>
<dbReference type="Pfam" id="PF18766">
    <property type="entry name" value="SWI2_SNF2"/>
    <property type="match status" value="1"/>
</dbReference>
<evidence type="ECO:0000256" key="10">
    <source>
        <dbReference type="RuleBase" id="RU364115"/>
    </source>
</evidence>
<gene>
    <name evidence="12" type="ORF">SAMN05421512_113207</name>
</gene>
<evidence type="ECO:0000256" key="3">
    <source>
        <dbReference type="ARBA" id="ARBA00022722"/>
    </source>
</evidence>
<name>A0A285TNN9_9HYPH</name>
<dbReference type="SUPFAM" id="SSF52540">
    <property type="entry name" value="P-loop containing nucleoside triphosphate hydrolases"/>
    <property type="match status" value="1"/>
</dbReference>
<dbReference type="NCBIfam" id="TIGR00348">
    <property type="entry name" value="hsdR"/>
    <property type="match status" value="1"/>
</dbReference>
<dbReference type="GO" id="GO:0005524">
    <property type="term" value="F:ATP binding"/>
    <property type="evidence" value="ECO:0007669"/>
    <property type="project" value="UniProtKB-KW"/>
</dbReference>
<keyword evidence="7 10" id="KW-0378">Hydrolase</keyword>
<dbReference type="Gene3D" id="3.40.50.300">
    <property type="entry name" value="P-loop containing nucleotide triphosphate hydrolases"/>
    <property type="match status" value="2"/>
</dbReference>
<dbReference type="InterPro" id="IPR007409">
    <property type="entry name" value="Restrct_endonuc_type1_HsdR_N"/>
</dbReference>
<keyword evidence="9 10" id="KW-0238">DNA-binding</keyword>
<comment type="similarity">
    <text evidence="2 10">Belongs to the HsdR family.</text>
</comment>
<keyword evidence="6" id="KW-0255">Endonuclease</keyword>
<comment type="function">
    <text evidence="10">Subunit R is required for both nuclease and ATPase activities, but not for modification.</text>
</comment>
<evidence type="ECO:0000256" key="8">
    <source>
        <dbReference type="ARBA" id="ARBA00022840"/>
    </source>
</evidence>
<dbReference type="Pfam" id="PF22679">
    <property type="entry name" value="T1R_D3-like"/>
    <property type="match status" value="1"/>
</dbReference>
<proteinExistence type="inferred from homology"/>
<dbReference type="OrthoDB" id="9758243at2"/>
<evidence type="ECO:0000256" key="9">
    <source>
        <dbReference type="ARBA" id="ARBA00023125"/>
    </source>
</evidence>
<dbReference type="GO" id="GO:0003677">
    <property type="term" value="F:DNA binding"/>
    <property type="evidence" value="ECO:0007669"/>
    <property type="project" value="UniProtKB-KW"/>
</dbReference>
<dbReference type="CDD" id="cd22332">
    <property type="entry name" value="HsdR_N"/>
    <property type="match status" value="1"/>
</dbReference>
<dbReference type="EMBL" id="OBML01000013">
    <property type="protein sequence ID" value="SOC24369.1"/>
    <property type="molecule type" value="Genomic_DNA"/>
</dbReference>
<organism evidence="12 13">
    <name type="scientific">Stappia indica</name>
    <dbReference type="NCBI Taxonomy" id="538381"/>
    <lineage>
        <taxon>Bacteria</taxon>
        <taxon>Pseudomonadati</taxon>
        <taxon>Pseudomonadota</taxon>
        <taxon>Alphaproteobacteria</taxon>
        <taxon>Hyphomicrobiales</taxon>
        <taxon>Stappiaceae</taxon>
        <taxon>Stappia</taxon>
    </lineage>
</organism>
<dbReference type="GO" id="GO:0009035">
    <property type="term" value="F:type I site-specific deoxyribonuclease activity"/>
    <property type="evidence" value="ECO:0007669"/>
    <property type="project" value="UniProtKB-EC"/>
</dbReference>
<comment type="catalytic activity">
    <reaction evidence="1 10">
        <text>Endonucleolytic cleavage of DNA to give random double-stranded fragments with terminal 5'-phosphates, ATP is simultaneously hydrolyzed.</text>
        <dbReference type="EC" id="3.1.21.3"/>
    </reaction>
</comment>
<dbReference type="Gene3D" id="3.90.1570.50">
    <property type="match status" value="1"/>
</dbReference>
<dbReference type="PROSITE" id="PS51192">
    <property type="entry name" value="HELICASE_ATP_BIND_1"/>
    <property type="match status" value="1"/>
</dbReference>
<keyword evidence="8 10" id="KW-0067">ATP-binding</keyword>
<evidence type="ECO:0000256" key="7">
    <source>
        <dbReference type="ARBA" id="ARBA00022801"/>
    </source>
</evidence>
<evidence type="ECO:0000256" key="1">
    <source>
        <dbReference type="ARBA" id="ARBA00000851"/>
    </source>
</evidence>
<dbReference type="InterPro" id="IPR051268">
    <property type="entry name" value="Type-I_R_enzyme_R_subunit"/>
</dbReference>
<dbReference type="SMART" id="SM00487">
    <property type="entry name" value="DEXDc"/>
    <property type="match status" value="1"/>
</dbReference>
<evidence type="ECO:0000313" key="12">
    <source>
        <dbReference type="EMBL" id="SOC24369.1"/>
    </source>
</evidence>
<comment type="subunit">
    <text evidence="10">The type I restriction/modification system is composed of three polypeptides R, M and S.</text>
</comment>
<sequence>MSTVGQIERRTQKRVVDLFRNALGYDYLGNWIDRADKIGRPNRNIEDEYLRPFLERQGYPPELITRAIQQLTKVASDQSRSLYDTNRAVYDLLRYGVKVKADVGDQTRTVWLIDWAKPEANHFAIAEEVAVKPAGDKSFGKRPDLVIYVNGIALGVLELKRSTVSVSQGIRQSLDNQKPVFIQPFFTTMQLIMAGNDTEGLRYGVIETPEKYWLTWKEEGGPENPLDRALAQMCAKPRFLELIHDFLVFDAGVKKTCRHNQYFGVRAAQDHIRRREGGIIWHTQGSGKSLTMVWLAKWIRENVPDSRVVVITDRTELDEQIEKVFNGVNEEILRTKSGADLIARLNDTNPWLLCSLIHKFGGKEDSDADVEGYVEDLKSALPKDFRAKGDIFVFVDECHRTQSGDLHKAMKAILPSAMFIGFTGTPLLKADKQTSLEVFGPYIHTYKFDEAVSDGVVLDLRYEARNIDQNITSQAKIDKWFEAKTKGLTDMAKAQLKKRWGTLQKVLSSQSRLEKIVADILMDMETRDRLQSGRGNAMLVSSSIYQACKFFELFDKTDLAGKCAIVTSYKPSPNDIKGEESGEGLTERLRQYDIYNKMLGGKEPEAFEKEAKRKFIDEPGQMKLLIVVDKLLTGFDAPSATYLYIDKKMQDHGLFQAICRVNRLDGDDKEYGYIIDYKDLFKSLETSIKDYTAEVFDGYDKADVAGLLSDRLEKARDRLDEALEAVRALCEPVEPPRDTLAYQRFFCAKDTTDKAALKENEPKRLTLYRLVASLLRAYADVANEMDEAGYSEAEVASIKADVDHFEKVRNEVKLSSGDYIDLKMYEPAMRHLIDTYIRAEESEVISAFDDVSLIQLIVERGADAVNALPQGIRQSREAVAETIENNVRKLIIDETPINPKYYEKMSELLDALIEQRKRDALSYQEYLAQIVDLTKKAQGAETAASYPAALNSKAKRALFDSLDGDEALALAIDEEIRLTKKDSWRGNKFKEKEVRNAIKKHISDPGQLDAIFELVWNQDEY</sequence>
<dbReference type="EC" id="3.1.21.3" evidence="10"/>
<keyword evidence="3" id="KW-0540">Nuclease</keyword>